<evidence type="ECO:0000256" key="25">
    <source>
        <dbReference type="ARBA" id="ARBA00047961"/>
    </source>
</evidence>
<sequence>MAEKHEVVISGIGGMFPGSANLETLGKNILANEYLVTREESVWNQNQMTDVEPVAGRLPDWDQSDNPFFGMHNKLSIWTDPTTKLGFERCFEAMIDAGVHPASLRGSNTQVFVGMHLSDNEAGSLAYMDKSDGYGIMGHSRAMSSNRVSYFFGFTGHSCTYSAAEAFGPLGVRMAAEAISSGQCEAALVVTSTTICVPSISQMYKDMGYLSQDLLCHPFEETATGMHRSECCIAFLLQRADLAKRCYATVVAADAVHLGSRLRFDFTLPSPAGLQAFLNNMYTEHDVDPRSVAYVEADGIGHHLSDVTELNALDGAIGRSRPAGQPLLVGSVKSNAGHTEVCSGMFGMVKAIVAMESGVIPATINHVQDVADAKCLAEGRLKVVTKNTPLEVRPDTHVAVNTMSLSGLCGHTILRPNPKAKTLVADASKELPRLVVLSGRSEEALTKMAEKVRASPYDPEYIRLLQDTFGPSIRGYEYRSYVIFPADPTQAIKVSHVDKRTVWFVFSGMGSQWAGMGSSLMQLPVFAETIERLHAVLAPKGVDLKHIITETGPTAFDNILKSFVGITACQIALTNVLFAVGLRPDGIIGHSVGELGCAYADGCLTEAQTILAAWARGKASNEAKLIKGMMAAVGLGYKAILPRLPPTVEVACHNSSTSCTLSGPAEDVKNFVAKLSSEGVFARNVNVCDIAYHSQCIQPAAPFLRRYLEEVIPEPKKRSSKWISTSVPQHLMDTPAAQYCSAEYQTNNLLSSVLFEEGLAYVPEQAVLVEIAPHGLLQAILKRALPNNVNIPLTQRDHAAPLHFLLEALGRLTFHGAELDVAKLYPEVNFPVSRGTPSISPLATWELGARYYGAFFLSCRSGEATTQLYNDSPHMRVGGAKLLPYSEALDSAWTARGILDNDQDVAVSLRNIVVHNKLQLPHDEAMELSTKVSPAQGSFEVEETYAERLVISGTATSLQAEDAPPALPDESFPADALTLSGQDILADLAAKGLSYSPKYNALKSVLVGNRDWIIRLDSSCPRAAILEALLQVLQYRASEEAMGLVLLKRLLRLDVDPVKMRERDEVVVRYSLSSGAMSGHGIYAMGFEGMKEDNPDEGSFTSPLNFQFVRYGNSNLQSVGEFVSLAVQLALEGLPTTKKDCSITILELQNCSGPNVLGPAVRSLLQEKMGIKVNVKTLSVGSGRSLSLPEVEQGMCLTVSAPNTLTEGVRVAAHVGGLLLTRSSERVSTLHSQMGLVAEQRTGADGEWVSLLRRPVAVVPERARVLQMARGQAPPARVLEAGPDHPVVLVWRGQPDGGVPQVVDQVRRRPYAAYARLVFILDESAPAFSLTDPLYAGQLKLQLQVNVLHRKTWGCWLGLPLVGAAPAAFSASSLEGTTIEAYGFNPKERSPTSAQQVWCGHLDYVGVSPKGQRVMGIARWVSETSRPRLDSMLQWAVPQGWSSADAATVPYVYANVYHALTVVAGLKRGQSIMVHEGASAVGQAAIRVALQLGCSIFTTVGDESQRRALRLLFPQIEDRRVMSCADGATSFEWRIRTLTNSAGVDVVFSALPGDQMKASMRCLQHFGKMVHYGREDMLASTTIGLFIFLQSLSFTGLTGDQLFLANEEDRRLVHAAVQEGLDSGHVQPIEGTRVFNATNLASIKEALLSVRGEYPAPSKVVISVHKNKRQDECSGKRSYVIVGGQQHEWLQVAGWVAQHGAHEVLVVADSASASPSLVRHRQRALRRLFDTNVRVQLEDNLAKSLDEGKALRALKTAANAAPVDAVIALVKDDASVVTVLHAAMKKDGLSDASLVVLAESALTACGLSELCESRRASGLRAACIAGPLNSAAAHLVDLLGGCRPAVTLLKAAGPAADDALHEVPDGVPRDAQALLELGRVPRTAASCHVRDMPTLGLRLRHSREALPVFAVPPLGVLDQQGQSALAALALRIINPMMLVQAAPADTLGQQAAAVVQAIVRTHPVGPYTVLGWGLGTPLVLEVSRQLEAQGHKAVTMLVLGDVLQVQAWAQEQADASLLRTIFSDEQSQEILENAADPLRELLATLPESQRGRAEAGFLTLRTAVNALARHTSNLADPFRGRLIDVQADRASSFTRANNVLSRIAPRQEVPLGLRSTWLATLIMEYSGVSKEATLSEVRPLLAALA</sequence>
<comment type="pathway">
    <text evidence="1">Lipid metabolism.</text>
</comment>
<name>A0A6P8ZPU8_THRPL</name>
<evidence type="ECO:0000256" key="36">
    <source>
        <dbReference type="ARBA" id="ARBA00049019"/>
    </source>
</evidence>
<dbReference type="GeneID" id="117647203"/>
<evidence type="ECO:0000313" key="46">
    <source>
        <dbReference type="Proteomes" id="UP000515158"/>
    </source>
</evidence>
<comment type="catalytic activity">
    <reaction evidence="36">
        <text>(2E)-octadecenoyl-[ACP] + NADPH + H(+) = octadecanoyl-[ACP] + NADP(+)</text>
        <dbReference type="Rhea" id="RHEA:41928"/>
        <dbReference type="Rhea" id="RHEA-COMP:9655"/>
        <dbReference type="Rhea" id="RHEA-COMP:9656"/>
        <dbReference type="ChEBI" id="CHEBI:15378"/>
        <dbReference type="ChEBI" id="CHEBI:57783"/>
        <dbReference type="ChEBI" id="CHEBI:58349"/>
        <dbReference type="ChEBI" id="CHEBI:78489"/>
        <dbReference type="ChEBI" id="CHEBI:78495"/>
    </reaction>
    <physiologicalReaction direction="left-to-right" evidence="36">
        <dbReference type="Rhea" id="RHEA:41929"/>
    </physiologicalReaction>
</comment>
<dbReference type="Pfam" id="PF00975">
    <property type="entry name" value="Thioesterase"/>
    <property type="match status" value="1"/>
</dbReference>
<dbReference type="SMART" id="SM00829">
    <property type="entry name" value="PKS_ER"/>
    <property type="match status" value="1"/>
</dbReference>
<evidence type="ECO:0000256" key="22">
    <source>
        <dbReference type="ARBA" id="ARBA00047810"/>
    </source>
</evidence>
<evidence type="ECO:0000256" key="30">
    <source>
        <dbReference type="ARBA" id="ARBA00048506"/>
    </source>
</evidence>
<evidence type="ECO:0000256" key="16">
    <source>
        <dbReference type="ARBA" id="ARBA00047394"/>
    </source>
</evidence>
<dbReference type="RefSeq" id="XP_034244729.1">
    <property type="nucleotide sequence ID" value="XM_034388838.1"/>
</dbReference>
<evidence type="ECO:0000256" key="41">
    <source>
        <dbReference type="ARBA" id="ARBA00049422"/>
    </source>
</evidence>
<dbReference type="Pfam" id="PF02801">
    <property type="entry name" value="Ketoacyl-synt_C"/>
    <property type="match status" value="1"/>
</dbReference>
<comment type="catalytic activity">
    <reaction evidence="42">
        <text>butanoyl-[ACP] + malonyl-[ACP] + H(+) = 3-oxohexanoyl-[ACP] + holo-[ACP] + CO2</text>
        <dbReference type="Rhea" id="RHEA:41820"/>
        <dbReference type="Rhea" id="RHEA-COMP:9623"/>
        <dbReference type="Rhea" id="RHEA-COMP:9628"/>
        <dbReference type="Rhea" id="RHEA-COMP:9629"/>
        <dbReference type="Rhea" id="RHEA-COMP:9685"/>
        <dbReference type="ChEBI" id="CHEBI:15378"/>
        <dbReference type="ChEBI" id="CHEBI:16526"/>
        <dbReference type="ChEBI" id="CHEBI:64479"/>
        <dbReference type="ChEBI" id="CHEBI:78449"/>
        <dbReference type="ChEBI" id="CHEBI:78454"/>
        <dbReference type="ChEBI" id="CHEBI:78456"/>
    </reaction>
    <physiologicalReaction direction="left-to-right" evidence="42">
        <dbReference type="Rhea" id="RHEA:41821"/>
    </physiologicalReaction>
</comment>
<evidence type="ECO:0000256" key="32">
    <source>
        <dbReference type="ARBA" id="ARBA00048650"/>
    </source>
</evidence>
<comment type="catalytic activity">
    <reaction evidence="12">
        <text>(3R)-hydroxyhexadecanoyl-[ACP] = (2E)-hexadecenoyl-[ACP] + H2O</text>
        <dbReference type="Rhea" id="RHEA:41908"/>
        <dbReference type="Rhea" id="RHEA-COMP:9650"/>
        <dbReference type="Rhea" id="RHEA-COMP:9651"/>
        <dbReference type="ChEBI" id="CHEBI:15377"/>
        <dbReference type="ChEBI" id="CHEBI:78480"/>
        <dbReference type="ChEBI" id="CHEBI:78481"/>
    </reaction>
    <physiologicalReaction direction="left-to-right" evidence="12">
        <dbReference type="Rhea" id="RHEA:41909"/>
    </physiologicalReaction>
</comment>
<dbReference type="InterPro" id="IPR016036">
    <property type="entry name" value="Malonyl_transacylase_ACP-bd"/>
</dbReference>
<evidence type="ECO:0000256" key="9">
    <source>
        <dbReference type="ARBA" id="ARBA00023394"/>
    </source>
</evidence>
<dbReference type="Pfam" id="PF00698">
    <property type="entry name" value="Acyl_transf_1"/>
    <property type="match status" value="1"/>
</dbReference>
<evidence type="ECO:0000259" key="45">
    <source>
        <dbReference type="PROSITE" id="PS52004"/>
    </source>
</evidence>
<evidence type="ECO:0000256" key="5">
    <source>
        <dbReference type="ARBA" id="ARBA00023332"/>
    </source>
</evidence>
<dbReference type="Gene3D" id="3.40.50.1820">
    <property type="entry name" value="alpha/beta hydrolase"/>
    <property type="match status" value="1"/>
</dbReference>
<evidence type="ECO:0000256" key="39">
    <source>
        <dbReference type="ARBA" id="ARBA00049263"/>
    </source>
</evidence>
<dbReference type="Gene3D" id="3.10.129.110">
    <property type="entry name" value="Polyketide synthase dehydratase"/>
    <property type="match status" value="1"/>
</dbReference>
<dbReference type="Gene3D" id="3.30.70.3290">
    <property type="match status" value="1"/>
</dbReference>
<evidence type="ECO:0000256" key="23">
    <source>
        <dbReference type="ARBA" id="ARBA00047897"/>
    </source>
</evidence>
<comment type="catalytic activity">
    <reaction evidence="16">
        <text>hexanoyl-[ACP] + malonyl-[ACP] + H(+) = 3-oxooctanoyl-[ACP] + holo-[ACP] + CO2</text>
        <dbReference type="Rhea" id="RHEA:41836"/>
        <dbReference type="Rhea" id="RHEA-COMP:9623"/>
        <dbReference type="Rhea" id="RHEA-COMP:9632"/>
        <dbReference type="Rhea" id="RHEA-COMP:9633"/>
        <dbReference type="Rhea" id="RHEA-COMP:9685"/>
        <dbReference type="ChEBI" id="CHEBI:15378"/>
        <dbReference type="ChEBI" id="CHEBI:16526"/>
        <dbReference type="ChEBI" id="CHEBI:64479"/>
        <dbReference type="ChEBI" id="CHEBI:78449"/>
        <dbReference type="ChEBI" id="CHEBI:78459"/>
        <dbReference type="ChEBI" id="CHEBI:78460"/>
    </reaction>
    <physiologicalReaction direction="left-to-right" evidence="16">
        <dbReference type="Rhea" id="RHEA:41837"/>
    </physiologicalReaction>
</comment>
<comment type="catalytic activity">
    <reaction evidence="38">
        <text>(2E)-tetradecenoyl-[ACP] + NADPH + H(+) = tetradecanoyl-[ACP] + NADP(+)</text>
        <dbReference type="Rhea" id="RHEA:41896"/>
        <dbReference type="Rhea" id="RHEA-COMP:9647"/>
        <dbReference type="Rhea" id="RHEA-COMP:9648"/>
        <dbReference type="ChEBI" id="CHEBI:15378"/>
        <dbReference type="ChEBI" id="CHEBI:57783"/>
        <dbReference type="ChEBI" id="CHEBI:58349"/>
        <dbReference type="ChEBI" id="CHEBI:78475"/>
        <dbReference type="ChEBI" id="CHEBI:78477"/>
    </reaction>
    <physiologicalReaction direction="left-to-right" evidence="38">
        <dbReference type="Rhea" id="RHEA:41897"/>
    </physiologicalReaction>
</comment>
<comment type="catalytic activity">
    <reaction evidence="41">
        <text>3-oxooctanoyl-[ACP] + NADPH + H(+) = (3R)-hydroxyoctanoyl-[ACP] + NADP(+)</text>
        <dbReference type="Rhea" id="RHEA:41840"/>
        <dbReference type="Rhea" id="RHEA-COMP:9633"/>
        <dbReference type="Rhea" id="RHEA-COMP:9634"/>
        <dbReference type="ChEBI" id="CHEBI:15378"/>
        <dbReference type="ChEBI" id="CHEBI:57783"/>
        <dbReference type="ChEBI" id="CHEBI:58349"/>
        <dbReference type="ChEBI" id="CHEBI:78460"/>
        <dbReference type="ChEBI" id="CHEBI:78461"/>
    </reaction>
    <physiologicalReaction direction="left-to-right" evidence="41">
        <dbReference type="Rhea" id="RHEA:41841"/>
    </physiologicalReaction>
</comment>
<comment type="catalytic activity">
    <reaction evidence="17">
        <text>a (3R)-hydroxyacyl-[ACP] + NADP(+) = a 3-oxoacyl-[ACP] + NADPH + H(+)</text>
        <dbReference type="Rhea" id="RHEA:17397"/>
        <dbReference type="Rhea" id="RHEA-COMP:9916"/>
        <dbReference type="Rhea" id="RHEA-COMP:9945"/>
        <dbReference type="ChEBI" id="CHEBI:15378"/>
        <dbReference type="ChEBI" id="CHEBI:57783"/>
        <dbReference type="ChEBI" id="CHEBI:58349"/>
        <dbReference type="ChEBI" id="CHEBI:78776"/>
        <dbReference type="ChEBI" id="CHEBI:78827"/>
        <dbReference type="EC" id="1.1.1.100"/>
    </reaction>
    <physiologicalReaction direction="right-to-left" evidence="17">
        <dbReference type="Rhea" id="RHEA:17399"/>
    </physiologicalReaction>
</comment>
<evidence type="ECO:0000313" key="47">
    <source>
        <dbReference type="RefSeq" id="XP_034244729.1"/>
    </source>
</evidence>
<dbReference type="CDD" id="cd05195">
    <property type="entry name" value="enoyl_red"/>
    <property type="match status" value="1"/>
</dbReference>
<comment type="catalytic activity">
    <reaction evidence="43">
        <text>(2E)-decenoyl-[ACP] + NADPH + H(+) = decanoyl-[ACP] + NADP(+)</text>
        <dbReference type="Rhea" id="RHEA:41864"/>
        <dbReference type="Rhea" id="RHEA-COMP:9639"/>
        <dbReference type="Rhea" id="RHEA-COMP:9640"/>
        <dbReference type="ChEBI" id="CHEBI:15378"/>
        <dbReference type="ChEBI" id="CHEBI:57783"/>
        <dbReference type="ChEBI" id="CHEBI:58349"/>
        <dbReference type="ChEBI" id="CHEBI:78467"/>
        <dbReference type="ChEBI" id="CHEBI:78468"/>
    </reaction>
    <physiologicalReaction direction="left-to-right" evidence="43">
        <dbReference type="Rhea" id="RHEA:41865"/>
    </physiologicalReaction>
</comment>
<dbReference type="GO" id="GO:0004312">
    <property type="term" value="F:fatty acid synthase activity"/>
    <property type="evidence" value="ECO:0007669"/>
    <property type="project" value="TreeGrafter"/>
</dbReference>
<dbReference type="PANTHER" id="PTHR43775">
    <property type="entry name" value="FATTY ACID SYNTHASE"/>
    <property type="match status" value="1"/>
</dbReference>
<dbReference type="InParanoid" id="A0A6P8ZPU8"/>
<dbReference type="SUPFAM" id="SSF53474">
    <property type="entry name" value="alpha/beta-Hydrolases"/>
    <property type="match status" value="1"/>
</dbReference>
<evidence type="ECO:0000256" key="12">
    <source>
        <dbReference type="ARBA" id="ARBA00023401"/>
    </source>
</evidence>
<evidence type="ECO:0000256" key="37">
    <source>
        <dbReference type="ARBA" id="ARBA00049109"/>
    </source>
</evidence>
<evidence type="ECO:0000256" key="21">
    <source>
        <dbReference type="ARBA" id="ARBA00047578"/>
    </source>
</evidence>
<evidence type="ECO:0000256" key="28">
    <source>
        <dbReference type="ARBA" id="ARBA00048289"/>
    </source>
</evidence>
<dbReference type="InterPro" id="IPR032821">
    <property type="entry name" value="PKS_assoc"/>
</dbReference>
<evidence type="ECO:0000256" key="18">
    <source>
        <dbReference type="ARBA" id="ARBA00047440"/>
    </source>
</evidence>
<comment type="catalytic activity">
    <reaction evidence="39">
        <text>3-oxododecanoyl-[ACP] + NADPH + H(+) = (3R)-hydroxydodecanoyl-[ACP] + NADP(+)</text>
        <dbReference type="Rhea" id="RHEA:41872"/>
        <dbReference type="Rhea" id="RHEA-COMP:9641"/>
        <dbReference type="Rhea" id="RHEA-COMP:9642"/>
        <dbReference type="ChEBI" id="CHEBI:15378"/>
        <dbReference type="ChEBI" id="CHEBI:57783"/>
        <dbReference type="ChEBI" id="CHEBI:58349"/>
        <dbReference type="ChEBI" id="CHEBI:78469"/>
        <dbReference type="ChEBI" id="CHEBI:78470"/>
    </reaction>
    <physiologicalReaction direction="left-to-right" evidence="39">
        <dbReference type="Rhea" id="RHEA:41873"/>
    </physiologicalReaction>
</comment>
<comment type="function">
    <text evidence="14">Fatty acid synthetase is a multifunctional enzyme that catalyzes the de novo biosynthesis of long-chain saturated fatty acids starting from acetyl-CoA and malonyl-CoA in the presence of NADPH. This multifunctional protein contains 7 catalytic activities and a site for the binding of the prosthetic group 4'-phosphopantetheine of the acyl carrier protein ([ACP]) domain.</text>
</comment>
<keyword evidence="2" id="KW-0702">S-nitrosylation</keyword>
<comment type="catalytic activity">
    <reaction evidence="35">
        <text>3-oxotetradecanoyl-[ACP] + NADPH + H(+) = (3R)-hydroxytetradecanoyl-[ACP] + NADP(+)</text>
        <dbReference type="Rhea" id="RHEA:41888"/>
        <dbReference type="Rhea" id="RHEA-COMP:9645"/>
        <dbReference type="Rhea" id="RHEA-COMP:9646"/>
        <dbReference type="ChEBI" id="CHEBI:15378"/>
        <dbReference type="ChEBI" id="CHEBI:57783"/>
        <dbReference type="ChEBI" id="CHEBI:58349"/>
        <dbReference type="ChEBI" id="CHEBI:78473"/>
        <dbReference type="ChEBI" id="CHEBI:78474"/>
    </reaction>
    <physiologicalReaction direction="left-to-right" evidence="35">
        <dbReference type="Rhea" id="RHEA:41889"/>
    </physiologicalReaction>
</comment>
<dbReference type="CDD" id="cd00833">
    <property type="entry name" value="PKS"/>
    <property type="match status" value="1"/>
</dbReference>
<comment type="catalytic activity">
    <reaction evidence="7">
        <text>(3R)-hydroxyhexanoyl-[ACP] = (2E)-hexenoyl-[ACP] + H2O</text>
        <dbReference type="Rhea" id="RHEA:41828"/>
        <dbReference type="Rhea" id="RHEA-COMP:9630"/>
        <dbReference type="Rhea" id="RHEA-COMP:9631"/>
        <dbReference type="ChEBI" id="CHEBI:15377"/>
        <dbReference type="ChEBI" id="CHEBI:78457"/>
        <dbReference type="ChEBI" id="CHEBI:78458"/>
    </reaction>
    <physiologicalReaction direction="left-to-right" evidence="7">
        <dbReference type="Rhea" id="RHEA:41829"/>
    </physiologicalReaction>
</comment>
<evidence type="ECO:0000256" key="34">
    <source>
        <dbReference type="ARBA" id="ARBA00048704"/>
    </source>
</evidence>
<evidence type="ECO:0000256" key="24">
    <source>
        <dbReference type="ARBA" id="ARBA00047953"/>
    </source>
</evidence>
<dbReference type="InterPro" id="IPR036291">
    <property type="entry name" value="NAD(P)-bd_dom_sf"/>
</dbReference>
<comment type="catalytic activity">
    <reaction evidence="24">
        <text>3-oxobutanoyl-[ACP] + NADPH + H(+) = (3R)-hydroxybutanoyl-[ACP] + NADP(+)</text>
        <dbReference type="Rhea" id="RHEA:41804"/>
        <dbReference type="Rhea" id="RHEA-COMP:9625"/>
        <dbReference type="Rhea" id="RHEA-COMP:9626"/>
        <dbReference type="ChEBI" id="CHEBI:15378"/>
        <dbReference type="ChEBI" id="CHEBI:57783"/>
        <dbReference type="ChEBI" id="CHEBI:58349"/>
        <dbReference type="ChEBI" id="CHEBI:78450"/>
        <dbReference type="ChEBI" id="CHEBI:78451"/>
    </reaction>
    <physiologicalReaction direction="left-to-right" evidence="24">
        <dbReference type="Rhea" id="RHEA:41805"/>
    </physiologicalReaction>
</comment>
<comment type="catalytic activity">
    <reaction evidence="40">
        <text>3-oxohexadecanoyl-[ACP] + NADPH + H(+) = (3R)-hydroxyhexadecanoyl-[ACP] + NADP(+)</text>
        <dbReference type="Rhea" id="RHEA:41904"/>
        <dbReference type="Rhea" id="RHEA-COMP:9649"/>
        <dbReference type="Rhea" id="RHEA-COMP:9650"/>
        <dbReference type="ChEBI" id="CHEBI:15378"/>
        <dbReference type="ChEBI" id="CHEBI:57783"/>
        <dbReference type="ChEBI" id="CHEBI:58349"/>
        <dbReference type="ChEBI" id="CHEBI:78478"/>
        <dbReference type="ChEBI" id="CHEBI:78480"/>
    </reaction>
    <physiologicalReaction direction="left-to-right" evidence="40">
        <dbReference type="Rhea" id="RHEA:41905"/>
    </physiologicalReaction>
</comment>
<dbReference type="GO" id="GO:0016297">
    <property type="term" value="F:fatty acyl-[ACP] hydrolase activity"/>
    <property type="evidence" value="ECO:0007669"/>
    <property type="project" value="UniProtKB-EC"/>
</dbReference>
<evidence type="ECO:0000256" key="33">
    <source>
        <dbReference type="ARBA" id="ARBA00048691"/>
    </source>
</evidence>
<dbReference type="InterPro" id="IPR016039">
    <property type="entry name" value="Thiolase-like"/>
</dbReference>
<gene>
    <name evidence="47" type="primary">LOC117647203</name>
</gene>
<dbReference type="KEGG" id="tpal:117647203"/>
<comment type="catalytic activity">
    <reaction evidence="23">
        <text>(2E)-hexenoyl-[ACP] + NADPH + H(+) = hexanoyl-[ACP] + NADP(+)</text>
        <dbReference type="Rhea" id="RHEA:41832"/>
        <dbReference type="Rhea" id="RHEA-COMP:9631"/>
        <dbReference type="Rhea" id="RHEA-COMP:9632"/>
        <dbReference type="ChEBI" id="CHEBI:15378"/>
        <dbReference type="ChEBI" id="CHEBI:57783"/>
        <dbReference type="ChEBI" id="CHEBI:58349"/>
        <dbReference type="ChEBI" id="CHEBI:78458"/>
        <dbReference type="ChEBI" id="CHEBI:78459"/>
    </reaction>
    <physiologicalReaction direction="left-to-right" evidence="23">
        <dbReference type="Rhea" id="RHEA:41833"/>
    </physiologicalReaction>
</comment>
<dbReference type="Gene3D" id="3.90.180.10">
    <property type="entry name" value="Medium-chain alcohol dehydrogenases, catalytic domain"/>
    <property type="match status" value="1"/>
</dbReference>
<evidence type="ECO:0000256" key="27">
    <source>
        <dbReference type="ARBA" id="ARBA00048281"/>
    </source>
</evidence>
<dbReference type="InterPro" id="IPR020843">
    <property type="entry name" value="ER"/>
</dbReference>
<organism evidence="47">
    <name type="scientific">Thrips palmi</name>
    <name type="common">Melon thrips</name>
    <dbReference type="NCBI Taxonomy" id="161013"/>
    <lineage>
        <taxon>Eukaryota</taxon>
        <taxon>Metazoa</taxon>
        <taxon>Ecdysozoa</taxon>
        <taxon>Arthropoda</taxon>
        <taxon>Hexapoda</taxon>
        <taxon>Insecta</taxon>
        <taxon>Pterygota</taxon>
        <taxon>Neoptera</taxon>
        <taxon>Paraneoptera</taxon>
        <taxon>Thysanoptera</taxon>
        <taxon>Terebrantia</taxon>
        <taxon>Thripoidea</taxon>
        <taxon>Thripidae</taxon>
        <taxon>Thrips</taxon>
    </lineage>
</organism>
<evidence type="ECO:0000256" key="26">
    <source>
        <dbReference type="ARBA" id="ARBA00048051"/>
    </source>
</evidence>
<evidence type="ECO:0000256" key="4">
    <source>
        <dbReference type="ARBA" id="ARBA00023268"/>
    </source>
</evidence>
<feature type="domain" description="Ketosynthase family 3 (KS3)" evidence="45">
    <location>
        <begin position="4"/>
        <end position="416"/>
    </location>
</feature>
<keyword evidence="3" id="KW-0663">Pyridoxal phosphate</keyword>
<evidence type="ECO:0000256" key="10">
    <source>
        <dbReference type="ARBA" id="ARBA00023398"/>
    </source>
</evidence>
<evidence type="ECO:0000256" key="31">
    <source>
        <dbReference type="ARBA" id="ARBA00048571"/>
    </source>
</evidence>
<evidence type="ECO:0000256" key="29">
    <source>
        <dbReference type="ARBA" id="ARBA00048420"/>
    </source>
</evidence>
<dbReference type="PANTHER" id="PTHR43775:SF23">
    <property type="entry name" value="FATTY ACID SYNTHASE 3"/>
    <property type="match status" value="1"/>
</dbReference>
<evidence type="ECO:0000256" key="8">
    <source>
        <dbReference type="ARBA" id="ARBA00023388"/>
    </source>
</evidence>
<dbReference type="InterPro" id="IPR016035">
    <property type="entry name" value="Acyl_Trfase/lysoPLipase"/>
</dbReference>
<dbReference type="InterPro" id="IPR020841">
    <property type="entry name" value="PKS_Beta-ketoAc_synthase_dom"/>
</dbReference>
<dbReference type="SUPFAM" id="SSF55048">
    <property type="entry name" value="Probable ACP-binding domain of malonyl-CoA ACP transacylase"/>
    <property type="match status" value="1"/>
</dbReference>
<dbReference type="InterPro" id="IPR014031">
    <property type="entry name" value="Ketoacyl_synth_C"/>
</dbReference>
<evidence type="ECO:0000256" key="20">
    <source>
        <dbReference type="ARBA" id="ARBA00047500"/>
    </source>
</evidence>
<dbReference type="GO" id="GO:0006633">
    <property type="term" value="P:fatty acid biosynthetic process"/>
    <property type="evidence" value="ECO:0007669"/>
    <property type="project" value="UniProtKB-UniPathway"/>
</dbReference>
<comment type="catalytic activity">
    <reaction evidence="5">
        <text>(3R)-hydroxyoctanoyl-[ACP] = (2E)-octenoyl-[ACP] + H2O</text>
        <dbReference type="Rhea" id="RHEA:41844"/>
        <dbReference type="Rhea" id="RHEA-COMP:9634"/>
        <dbReference type="Rhea" id="RHEA-COMP:9635"/>
        <dbReference type="ChEBI" id="CHEBI:15377"/>
        <dbReference type="ChEBI" id="CHEBI:78461"/>
        <dbReference type="ChEBI" id="CHEBI:78462"/>
    </reaction>
    <physiologicalReaction direction="left-to-right" evidence="5">
        <dbReference type="Rhea" id="RHEA:41845"/>
    </physiologicalReaction>
</comment>
<comment type="catalytic activity">
    <reaction evidence="31">
        <text>3-oxohexanoyl-[ACP] + NADPH + H(+) = (3R)-hydroxyhexanoyl-[ACP] + NADP(+)</text>
        <dbReference type="Rhea" id="RHEA:41824"/>
        <dbReference type="Rhea" id="RHEA-COMP:9629"/>
        <dbReference type="Rhea" id="RHEA-COMP:9630"/>
        <dbReference type="ChEBI" id="CHEBI:15378"/>
        <dbReference type="ChEBI" id="CHEBI:57783"/>
        <dbReference type="ChEBI" id="CHEBI:58349"/>
        <dbReference type="ChEBI" id="CHEBI:78456"/>
        <dbReference type="ChEBI" id="CHEBI:78457"/>
    </reaction>
    <physiologicalReaction direction="left-to-right" evidence="31">
        <dbReference type="Rhea" id="RHEA:41825"/>
    </physiologicalReaction>
</comment>
<comment type="catalytic activity">
    <reaction evidence="29">
        <text>(2E)-octenoyl-[ACP] + NADPH + H(+) = octanoyl-[ACP] + NADP(+)</text>
        <dbReference type="Rhea" id="RHEA:41848"/>
        <dbReference type="Rhea" id="RHEA-COMP:9635"/>
        <dbReference type="Rhea" id="RHEA-COMP:9636"/>
        <dbReference type="ChEBI" id="CHEBI:15378"/>
        <dbReference type="ChEBI" id="CHEBI:57783"/>
        <dbReference type="ChEBI" id="CHEBI:58349"/>
        <dbReference type="ChEBI" id="CHEBI:78462"/>
        <dbReference type="ChEBI" id="CHEBI:78463"/>
    </reaction>
    <physiologicalReaction direction="left-to-right" evidence="29">
        <dbReference type="Rhea" id="RHEA:41849"/>
    </physiologicalReaction>
</comment>
<dbReference type="SUPFAM" id="SSF51735">
    <property type="entry name" value="NAD(P)-binding Rossmann-fold domains"/>
    <property type="match status" value="1"/>
</dbReference>
<evidence type="ECO:0000256" key="35">
    <source>
        <dbReference type="ARBA" id="ARBA00048935"/>
    </source>
</evidence>
<dbReference type="GO" id="GO:0004313">
    <property type="term" value="F:[acyl-carrier-protein] S-acetyltransferase activity"/>
    <property type="evidence" value="ECO:0007669"/>
    <property type="project" value="UniProtKB-EC"/>
</dbReference>
<comment type="catalytic activity">
    <reaction evidence="11">
        <text>(3R)-hydroxyoctadecanoyl-[ACP] = (2E)-octadecenoyl-[ACP] + H2O</text>
        <dbReference type="Rhea" id="RHEA:41924"/>
        <dbReference type="Rhea" id="RHEA-COMP:9654"/>
        <dbReference type="Rhea" id="RHEA-COMP:9655"/>
        <dbReference type="ChEBI" id="CHEBI:15377"/>
        <dbReference type="ChEBI" id="CHEBI:78488"/>
        <dbReference type="ChEBI" id="CHEBI:78489"/>
    </reaction>
    <physiologicalReaction direction="left-to-right" evidence="11">
        <dbReference type="Rhea" id="RHEA:41925"/>
    </physiologicalReaction>
</comment>
<comment type="catalytic activity">
    <reaction evidence="28">
        <text>tetradecanoyl-[ACP] + H2O = tetradecanoate + holo-[ACP] + H(+)</text>
        <dbReference type="Rhea" id="RHEA:30123"/>
        <dbReference type="Rhea" id="RHEA-COMP:9648"/>
        <dbReference type="Rhea" id="RHEA-COMP:9685"/>
        <dbReference type="ChEBI" id="CHEBI:15377"/>
        <dbReference type="ChEBI" id="CHEBI:15378"/>
        <dbReference type="ChEBI" id="CHEBI:30807"/>
        <dbReference type="ChEBI" id="CHEBI:64479"/>
        <dbReference type="ChEBI" id="CHEBI:78477"/>
        <dbReference type="EC" id="3.1.2.14"/>
    </reaction>
    <physiologicalReaction direction="left-to-right" evidence="28">
        <dbReference type="Rhea" id="RHEA:30124"/>
    </physiologicalReaction>
</comment>
<evidence type="ECO:0000256" key="38">
    <source>
        <dbReference type="ARBA" id="ARBA00049171"/>
    </source>
</evidence>
<comment type="catalytic activity">
    <reaction evidence="8">
        <text>(3R)-hydroxydecanoyl-[ACP] = (2E)-decenoyl-[ACP] + H2O</text>
        <dbReference type="Rhea" id="RHEA:41860"/>
        <dbReference type="Rhea" id="RHEA-COMP:9638"/>
        <dbReference type="Rhea" id="RHEA-COMP:9639"/>
        <dbReference type="ChEBI" id="CHEBI:15377"/>
        <dbReference type="ChEBI" id="CHEBI:78466"/>
        <dbReference type="ChEBI" id="CHEBI:78467"/>
    </reaction>
    <physiologicalReaction direction="left-to-right" evidence="8">
        <dbReference type="Rhea" id="RHEA:41861"/>
    </physiologicalReaction>
</comment>
<comment type="catalytic activity">
    <reaction evidence="30">
        <text>a fatty acyl-[ACP] + malonyl-[ACP] + H(+) = a 3-oxoacyl-[ACP] + holo-[ACP] + CO2</text>
        <dbReference type="Rhea" id="RHEA:22836"/>
        <dbReference type="Rhea" id="RHEA-COMP:9623"/>
        <dbReference type="Rhea" id="RHEA-COMP:9685"/>
        <dbReference type="Rhea" id="RHEA-COMP:9916"/>
        <dbReference type="Rhea" id="RHEA-COMP:14125"/>
        <dbReference type="ChEBI" id="CHEBI:15378"/>
        <dbReference type="ChEBI" id="CHEBI:16526"/>
        <dbReference type="ChEBI" id="CHEBI:64479"/>
        <dbReference type="ChEBI" id="CHEBI:78449"/>
        <dbReference type="ChEBI" id="CHEBI:78776"/>
        <dbReference type="ChEBI" id="CHEBI:138651"/>
        <dbReference type="EC" id="2.3.1.41"/>
    </reaction>
    <physiologicalReaction direction="left-to-right" evidence="30">
        <dbReference type="Rhea" id="RHEA:22837"/>
    </physiologicalReaction>
</comment>
<comment type="catalytic activity">
    <reaction evidence="15">
        <text>3-oxooctadecanoyl-[ACP] + NADPH + H(+) = (3R)-hydroxyoctadecanoyl-[ACP] + NADP(+)</text>
        <dbReference type="Rhea" id="RHEA:41920"/>
        <dbReference type="Rhea" id="RHEA-COMP:9653"/>
        <dbReference type="Rhea" id="RHEA-COMP:9654"/>
        <dbReference type="ChEBI" id="CHEBI:15378"/>
        <dbReference type="ChEBI" id="CHEBI:57783"/>
        <dbReference type="ChEBI" id="CHEBI:58349"/>
        <dbReference type="ChEBI" id="CHEBI:78487"/>
        <dbReference type="ChEBI" id="CHEBI:78488"/>
    </reaction>
    <physiologicalReaction direction="left-to-right" evidence="15">
        <dbReference type="Rhea" id="RHEA:41921"/>
    </physiologicalReaction>
</comment>
<comment type="catalytic activity">
    <reaction evidence="32">
        <text>a 2,3-saturated acyl-[ACP] + NADP(+) = a (2E)-enoyl-[ACP] + NADPH + H(+)</text>
        <dbReference type="Rhea" id="RHEA:22564"/>
        <dbReference type="Rhea" id="RHEA-COMP:9925"/>
        <dbReference type="Rhea" id="RHEA-COMP:9926"/>
        <dbReference type="ChEBI" id="CHEBI:15378"/>
        <dbReference type="ChEBI" id="CHEBI:57783"/>
        <dbReference type="ChEBI" id="CHEBI:58349"/>
        <dbReference type="ChEBI" id="CHEBI:78784"/>
        <dbReference type="ChEBI" id="CHEBI:78785"/>
        <dbReference type="EC" id="1.3.1.39"/>
    </reaction>
    <physiologicalReaction direction="right-to-left" evidence="32">
        <dbReference type="Rhea" id="RHEA:22566"/>
    </physiologicalReaction>
</comment>
<comment type="catalytic activity">
    <reaction evidence="26">
        <text>hexadecanoyl-[ACP] + malonyl-[ACP] + H(+) = 3-oxooctadecanoyl-[ACP] + holo-[ACP] + CO2</text>
        <dbReference type="Rhea" id="RHEA:41916"/>
        <dbReference type="Rhea" id="RHEA-COMP:9623"/>
        <dbReference type="Rhea" id="RHEA-COMP:9652"/>
        <dbReference type="Rhea" id="RHEA-COMP:9653"/>
        <dbReference type="Rhea" id="RHEA-COMP:9685"/>
        <dbReference type="ChEBI" id="CHEBI:15378"/>
        <dbReference type="ChEBI" id="CHEBI:16526"/>
        <dbReference type="ChEBI" id="CHEBI:64479"/>
        <dbReference type="ChEBI" id="CHEBI:78449"/>
        <dbReference type="ChEBI" id="CHEBI:78483"/>
        <dbReference type="ChEBI" id="CHEBI:78487"/>
    </reaction>
    <physiologicalReaction direction="left-to-right" evidence="26">
        <dbReference type="Rhea" id="RHEA:41917"/>
    </physiologicalReaction>
</comment>
<dbReference type="SMART" id="SM00827">
    <property type="entry name" value="PKS_AT"/>
    <property type="match status" value="1"/>
</dbReference>
<evidence type="ECO:0000256" key="6">
    <source>
        <dbReference type="ARBA" id="ARBA00023351"/>
    </source>
</evidence>
<evidence type="ECO:0000256" key="3">
    <source>
        <dbReference type="ARBA" id="ARBA00022898"/>
    </source>
</evidence>
<evidence type="ECO:0000256" key="11">
    <source>
        <dbReference type="ARBA" id="ARBA00023399"/>
    </source>
</evidence>
<dbReference type="SMART" id="SM00825">
    <property type="entry name" value="PKS_KS"/>
    <property type="match status" value="1"/>
</dbReference>
<evidence type="ECO:0000256" key="40">
    <source>
        <dbReference type="ARBA" id="ARBA00049414"/>
    </source>
</evidence>
<comment type="catalytic activity">
    <reaction evidence="22">
        <text>(2E)-hexadecenoyl-[ACP] + NADPH + H(+) = hexadecanoyl-[ACP] + NADP(+)</text>
        <dbReference type="Rhea" id="RHEA:41912"/>
        <dbReference type="Rhea" id="RHEA-COMP:9651"/>
        <dbReference type="Rhea" id="RHEA-COMP:9652"/>
        <dbReference type="ChEBI" id="CHEBI:15378"/>
        <dbReference type="ChEBI" id="CHEBI:57783"/>
        <dbReference type="ChEBI" id="CHEBI:58349"/>
        <dbReference type="ChEBI" id="CHEBI:78481"/>
        <dbReference type="ChEBI" id="CHEBI:78483"/>
    </reaction>
    <physiologicalReaction direction="left-to-right" evidence="22">
        <dbReference type="Rhea" id="RHEA:41913"/>
    </physiologicalReaction>
</comment>
<evidence type="ECO:0000256" key="2">
    <source>
        <dbReference type="ARBA" id="ARBA00022799"/>
    </source>
</evidence>
<accession>A0A6P8ZPU8</accession>
<evidence type="ECO:0000256" key="1">
    <source>
        <dbReference type="ARBA" id="ARBA00005189"/>
    </source>
</evidence>
<comment type="catalytic activity">
    <reaction evidence="20">
        <text>(2E)-butenoyl-[ACP] + NADPH + H(+) = butanoyl-[ACP] + NADP(+)</text>
        <dbReference type="Rhea" id="RHEA:41812"/>
        <dbReference type="Rhea" id="RHEA-COMP:9627"/>
        <dbReference type="Rhea" id="RHEA-COMP:9628"/>
        <dbReference type="ChEBI" id="CHEBI:15378"/>
        <dbReference type="ChEBI" id="CHEBI:57783"/>
        <dbReference type="ChEBI" id="CHEBI:58349"/>
        <dbReference type="ChEBI" id="CHEBI:78453"/>
        <dbReference type="ChEBI" id="CHEBI:78454"/>
    </reaction>
    <physiologicalReaction direction="left-to-right" evidence="20">
        <dbReference type="Rhea" id="RHEA:41813"/>
    </physiologicalReaction>
</comment>
<comment type="catalytic activity">
    <reaction evidence="34">
        <text>hexadecanoyl-[ACP] + H2O = hexadecanoate + holo-[ACP] + H(+)</text>
        <dbReference type="Rhea" id="RHEA:41932"/>
        <dbReference type="Rhea" id="RHEA-COMP:9652"/>
        <dbReference type="Rhea" id="RHEA-COMP:9685"/>
        <dbReference type="ChEBI" id="CHEBI:7896"/>
        <dbReference type="ChEBI" id="CHEBI:15377"/>
        <dbReference type="ChEBI" id="CHEBI:15378"/>
        <dbReference type="ChEBI" id="CHEBI:64479"/>
        <dbReference type="ChEBI" id="CHEBI:78483"/>
        <dbReference type="EC" id="3.1.2.14"/>
    </reaction>
    <physiologicalReaction direction="left-to-right" evidence="34">
        <dbReference type="Rhea" id="RHEA:41933"/>
    </physiologicalReaction>
</comment>
<comment type="catalytic activity">
    <reaction evidence="25">
        <text>acetyl-[ACP] + malonyl-[ACP] + H(+) = 3-oxobutanoyl-[ACP] + holo-[ACP] + CO2</text>
        <dbReference type="Rhea" id="RHEA:41800"/>
        <dbReference type="Rhea" id="RHEA-COMP:9621"/>
        <dbReference type="Rhea" id="RHEA-COMP:9623"/>
        <dbReference type="Rhea" id="RHEA-COMP:9625"/>
        <dbReference type="Rhea" id="RHEA-COMP:9685"/>
        <dbReference type="ChEBI" id="CHEBI:15378"/>
        <dbReference type="ChEBI" id="CHEBI:16526"/>
        <dbReference type="ChEBI" id="CHEBI:64479"/>
        <dbReference type="ChEBI" id="CHEBI:78446"/>
        <dbReference type="ChEBI" id="CHEBI:78449"/>
        <dbReference type="ChEBI" id="CHEBI:78450"/>
    </reaction>
    <physiologicalReaction direction="left-to-right" evidence="25">
        <dbReference type="Rhea" id="RHEA:41801"/>
    </physiologicalReaction>
</comment>
<evidence type="ECO:0000256" key="19">
    <source>
        <dbReference type="ARBA" id="ARBA00047451"/>
    </source>
</evidence>
<dbReference type="Proteomes" id="UP000515158">
    <property type="component" value="Unplaced"/>
</dbReference>
<comment type="catalytic activity">
    <reaction evidence="13">
        <text>(3R)-hydroxybutanoyl-[ACP] = (2E)-butenoyl-[ACP] + H2O</text>
        <dbReference type="Rhea" id="RHEA:41808"/>
        <dbReference type="Rhea" id="RHEA-COMP:9626"/>
        <dbReference type="Rhea" id="RHEA-COMP:9627"/>
        <dbReference type="ChEBI" id="CHEBI:15377"/>
        <dbReference type="ChEBI" id="CHEBI:78451"/>
        <dbReference type="ChEBI" id="CHEBI:78453"/>
    </reaction>
    <physiologicalReaction direction="left-to-right" evidence="13">
        <dbReference type="Rhea" id="RHEA:41809"/>
    </physiologicalReaction>
</comment>
<proteinExistence type="predicted"/>
<comment type="catalytic activity">
    <reaction evidence="9">
        <text>a (3R)-hydroxyacyl-[ACP] = a (2E)-enoyl-[ACP] + H2O</text>
        <dbReference type="Rhea" id="RHEA:13097"/>
        <dbReference type="Rhea" id="RHEA-COMP:9925"/>
        <dbReference type="Rhea" id="RHEA-COMP:9945"/>
        <dbReference type="ChEBI" id="CHEBI:15377"/>
        <dbReference type="ChEBI" id="CHEBI:78784"/>
        <dbReference type="ChEBI" id="CHEBI:78827"/>
        <dbReference type="EC" id="4.2.1.59"/>
    </reaction>
    <physiologicalReaction direction="left-to-right" evidence="9">
        <dbReference type="Rhea" id="RHEA:13098"/>
    </physiologicalReaction>
</comment>
<evidence type="ECO:0000256" key="43">
    <source>
        <dbReference type="ARBA" id="ARBA00049521"/>
    </source>
</evidence>
<evidence type="ECO:0000256" key="44">
    <source>
        <dbReference type="ARBA" id="ARBA00049533"/>
    </source>
</evidence>
<dbReference type="SUPFAM" id="SSF53901">
    <property type="entry name" value="Thiolase-like"/>
    <property type="match status" value="2"/>
</dbReference>
<comment type="catalytic activity">
    <reaction evidence="10">
        <text>(3R)-hydroxytetradecanoyl-[ACP] = (2E)-tetradecenoyl-[ACP] + H2O</text>
        <dbReference type="Rhea" id="RHEA:41892"/>
        <dbReference type="Rhea" id="RHEA-COMP:9646"/>
        <dbReference type="Rhea" id="RHEA-COMP:9647"/>
        <dbReference type="ChEBI" id="CHEBI:15377"/>
        <dbReference type="ChEBI" id="CHEBI:78474"/>
        <dbReference type="ChEBI" id="CHEBI:78475"/>
    </reaction>
    <physiologicalReaction direction="left-to-right" evidence="10">
        <dbReference type="Rhea" id="RHEA:41893"/>
    </physiologicalReaction>
</comment>
<evidence type="ECO:0000256" key="14">
    <source>
        <dbReference type="ARBA" id="ARBA00023442"/>
    </source>
</evidence>
<comment type="catalytic activity">
    <reaction evidence="44">
        <text>octanoyl-[ACP] + malonyl-[ACP] + H(+) = 3-oxodecanoyl-[ACP] + holo-[ACP] + CO2</text>
        <dbReference type="Rhea" id="RHEA:41852"/>
        <dbReference type="Rhea" id="RHEA-COMP:9623"/>
        <dbReference type="Rhea" id="RHEA-COMP:9636"/>
        <dbReference type="Rhea" id="RHEA-COMP:9637"/>
        <dbReference type="Rhea" id="RHEA-COMP:9685"/>
        <dbReference type="ChEBI" id="CHEBI:15378"/>
        <dbReference type="ChEBI" id="CHEBI:16526"/>
        <dbReference type="ChEBI" id="CHEBI:64479"/>
        <dbReference type="ChEBI" id="CHEBI:78449"/>
        <dbReference type="ChEBI" id="CHEBI:78463"/>
        <dbReference type="ChEBI" id="CHEBI:78464"/>
    </reaction>
    <physiologicalReaction direction="left-to-right" evidence="44">
        <dbReference type="Rhea" id="RHEA:41853"/>
    </physiologicalReaction>
</comment>
<dbReference type="InterPro" id="IPR042104">
    <property type="entry name" value="PKS_dehydratase_sf"/>
</dbReference>
<dbReference type="InterPro" id="IPR013149">
    <property type="entry name" value="ADH-like_C"/>
</dbReference>
<dbReference type="PROSITE" id="PS52004">
    <property type="entry name" value="KS3_2"/>
    <property type="match status" value="1"/>
</dbReference>
<dbReference type="InterPro" id="IPR014043">
    <property type="entry name" value="Acyl_transferase_dom"/>
</dbReference>
<evidence type="ECO:0000256" key="17">
    <source>
        <dbReference type="ARBA" id="ARBA00047400"/>
    </source>
</evidence>
<dbReference type="GO" id="GO:0141148">
    <property type="term" value="F:enoyl-[acyl-carrier-protein] reductase (NADPH) activity"/>
    <property type="evidence" value="ECO:0007669"/>
    <property type="project" value="UniProtKB-EC"/>
</dbReference>
<dbReference type="GO" id="GO:0019171">
    <property type="term" value="F:(3R)-hydroxyacyl-[acyl-carrier-protein] dehydratase activity"/>
    <property type="evidence" value="ECO:0007669"/>
    <property type="project" value="UniProtKB-EC"/>
</dbReference>
<keyword evidence="4" id="KW-0511">Multifunctional enzyme</keyword>
<dbReference type="InterPro" id="IPR050091">
    <property type="entry name" value="PKS_NRPS_Biosynth_Enz"/>
</dbReference>
<comment type="catalytic activity">
    <reaction evidence="21">
        <text>dodecanoyl-[ACP] + malonyl-[ACP] + H(+) = 3-oxotetradecanoyl-[ACP] + holo-[ACP] + CO2</text>
        <dbReference type="Rhea" id="RHEA:41884"/>
        <dbReference type="Rhea" id="RHEA-COMP:9623"/>
        <dbReference type="Rhea" id="RHEA-COMP:9644"/>
        <dbReference type="Rhea" id="RHEA-COMP:9645"/>
        <dbReference type="Rhea" id="RHEA-COMP:9685"/>
        <dbReference type="ChEBI" id="CHEBI:15378"/>
        <dbReference type="ChEBI" id="CHEBI:16526"/>
        <dbReference type="ChEBI" id="CHEBI:64479"/>
        <dbReference type="ChEBI" id="CHEBI:65264"/>
        <dbReference type="ChEBI" id="CHEBI:78449"/>
        <dbReference type="ChEBI" id="CHEBI:78473"/>
    </reaction>
    <physiologicalReaction direction="left-to-right" evidence="21">
        <dbReference type="Rhea" id="RHEA:41885"/>
    </physiologicalReaction>
</comment>
<comment type="catalytic activity">
    <reaction evidence="37">
        <text>decanoyl-[ACP] + malonyl-[ACP] + H(+) = 3-oxododecanoyl-[ACP] + holo-[ACP] + CO2</text>
        <dbReference type="Rhea" id="RHEA:41868"/>
        <dbReference type="Rhea" id="RHEA-COMP:9623"/>
        <dbReference type="Rhea" id="RHEA-COMP:9640"/>
        <dbReference type="Rhea" id="RHEA-COMP:9641"/>
        <dbReference type="Rhea" id="RHEA-COMP:9685"/>
        <dbReference type="ChEBI" id="CHEBI:15378"/>
        <dbReference type="ChEBI" id="CHEBI:16526"/>
        <dbReference type="ChEBI" id="CHEBI:64479"/>
        <dbReference type="ChEBI" id="CHEBI:78449"/>
        <dbReference type="ChEBI" id="CHEBI:78468"/>
        <dbReference type="ChEBI" id="CHEBI:78469"/>
    </reaction>
    <physiologicalReaction direction="left-to-right" evidence="37">
        <dbReference type="Rhea" id="RHEA:41869"/>
    </physiologicalReaction>
</comment>
<comment type="catalytic activity">
    <reaction evidence="27">
        <text>(2E)-dodecenoyl-[ACP] + NADPH + H(+) = dodecanoyl-[ACP] + NADP(+)</text>
        <dbReference type="Rhea" id="RHEA:41880"/>
        <dbReference type="Rhea" id="RHEA-COMP:9643"/>
        <dbReference type="Rhea" id="RHEA-COMP:9644"/>
        <dbReference type="ChEBI" id="CHEBI:15378"/>
        <dbReference type="ChEBI" id="CHEBI:57783"/>
        <dbReference type="ChEBI" id="CHEBI:58349"/>
        <dbReference type="ChEBI" id="CHEBI:65264"/>
        <dbReference type="ChEBI" id="CHEBI:78472"/>
    </reaction>
    <physiologicalReaction direction="left-to-right" evidence="27">
        <dbReference type="Rhea" id="RHEA:41881"/>
    </physiologicalReaction>
</comment>
<dbReference type="Pfam" id="PF00107">
    <property type="entry name" value="ADH_zinc_N"/>
    <property type="match status" value="1"/>
</dbReference>
<evidence type="ECO:0000256" key="15">
    <source>
        <dbReference type="ARBA" id="ARBA00047300"/>
    </source>
</evidence>
<comment type="catalytic activity">
    <reaction evidence="19">
        <text>tetradecanoyl-[ACP] + malonyl-[ACP] + H(+) = 3-oxohexadecanoyl-[ACP] + holo-[ACP] + CO2</text>
        <dbReference type="Rhea" id="RHEA:41900"/>
        <dbReference type="Rhea" id="RHEA-COMP:9623"/>
        <dbReference type="Rhea" id="RHEA-COMP:9648"/>
        <dbReference type="Rhea" id="RHEA-COMP:9649"/>
        <dbReference type="Rhea" id="RHEA-COMP:9685"/>
        <dbReference type="ChEBI" id="CHEBI:15378"/>
        <dbReference type="ChEBI" id="CHEBI:16526"/>
        <dbReference type="ChEBI" id="CHEBI:64479"/>
        <dbReference type="ChEBI" id="CHEBI:78449"/>
        <dbReference type="ChEBI" id="CHEBI:78477"/>
        <dbReference type="ChEBI" id="CHEBI:78478"/>
    </reaction>
    <physiologicalReaction direction="left-to-right" evidence="19">
        <dbReference type="Rhea" id="RHEA:41901"/>
    </physiologicalReaction>
</comment>
<evidence type="ECO:0000256" key="7">
    <source>
        <dbReference type="ARBA" id="ARBA00023373"/>
    </source>
</evidence>
<evidence type="ECO:0000256" key="13">
    <source>
        <dbReference type="ARBA" id="ARBA00023402"/>
    </source>
</evidence>
<comment type="catalytic activity">
    <reaction evidence="6">
        <text>(3R)-hydroxydodecanoyl-[ACP] = (2E)-dodecenoyl-[ACP] + H2O</text>
        <dbReference type="Rhea" id="RHEA:41876"/>
        <dbReference type="Rhea" id="RHEA-COMP:9642"/>
        <dbReference type="Rhea" id="RHEA-COMP:9643"/>
        <dbReference type="ChEBI" id="CHEBI:15377"/>
        <dbReference type="ChEBI" id="CHEBI:78470"/>
        <dbReference type="ChEBI" id="CHEBI:78472"/>
    </reaction>
    <physiologicalReaction direction="left-to-right" evidence="6">
        <dbReference type="Rhea" id="RHEA:41877"/>
    </physiologicalReaction>
</comment>
<dbReference type="Pfam" id="PF16197">
    <property type="entry name" value="KAsynt_C_assoc"/>
    <property type="match status" value="1"/>
</dbReference>
<dbReference type="GO" id="GO:0004316">
    <property type="term" value="F:3-oxoacyl-[acyl-carrier-protein] reductase (NADPH) activity"/>
    <property type="evidence" value="ECO:0007669"/>
    <property type="project" value="UniProtKB-EC"/>
</dbReference>
<dbReference type="UniPathway" id="UPA00094"/>
<evidence type="ECO:0000256" key="42">
    <source>
        <dbReference type="ARBA" id="ARBA00049449"/>
    </source>
</evidence>
<dbReference type="SUPFAM" id="SSF52151">
    <property type="entry name" value="FabD/lysophospholipase-like"/>
    <property type="match status" value="1"/>
</dbReference>
<comment type="catalytic activity">
    <reaction evidence="33">
        <text>holo-[ACP] + acetyl-CoA = acetyl-[ACP] + CoA</text>
        <dbReference type="Rhea" id="RHEA:41788"/>
        <dbReference type="Rhea" id="RHEA-COMP:9621"/>
        <dbReference type="Rhea" id="RHEA-COMP:9685"/>
        <dbReference type="ChEBI" id="CHEBI:57287"/>
        <dbReference type="ChEBI" id="CHEBI:57288"/>
        <dbReference type="ChEBI" id="CHEBI:64479"/>
        <dbReference type="ChEBI" id="CHEBI:78446"/>
        <dbReference type="EC" id="2.3.1.38"/>
    </reaction>
    <physiologicalReaction direction="left-to-right" evidence="33">
        <dbReference type="Rhea" id="RHEA:41789"/>
    </physiologicalReaction>
</comment>
<dbReference type="InterPro" id="IPR001031">
    <property type="entry name" value="Thioesterase"/>
</dbReference>
<dbReference type="OrthoDB" id="329835at2759"/>
<dbReference type="Gene3D" id="3.40.47.10">
    <property type="match status" value="1"/>
</dbReference>
<protein>
    <submittedName>
        <fullName evidence="47">Fatty acid synthase-like</fullName>
    </submittedName>
</protein>
<comment type="catalytic activity">
    <reaction evidence="18">
        <text>3-oxodecanoyl-[ACP] + NADPH + H(+) = (3R)-hydroxydecanoyl-[ACP] + NADP(+)</text>
        <dbReference type="Rhea" id="RHEA:41856"/>
        <dbReference type="Rhea" id="RHEA-COMP:9637"/>
        <dbReference type="Rhea" id="RHEA-COMP:9638"/>
        <dbReference type="ChEBI" id="CHEBI:15378"/>
        <dbReference type="ChEBI" id="CHEBI:57783"/>
        <dbReference type="ChEBI" id="CHEBI:58349"/>
        <dbReference type="ChEBI" id="CHEBI:78464"/>
        <dbReference type="ChEBI" id="CHEBI:78466"/>
    </reaction>
    <physiologicalReaction direction="left-to-right" evidence="18">
        <dbReference type="Rhea" id="RHEA:41857"/>
    </physiologicalReaction>
</comment>
<dbReference type="Pfam" id="PF00109">
    <property type="entry name" value="ketoacyl-synt"/>
    <property type="match status" value="1"/>
</dbReference>
<dbReference type="InterPro" id="IPR029058">
    <property type="entry name" value="AB_hydrolase_fold"/>
</dbReference>
<keyword evidence="46" id="KW-1185">Reference proteome</keyword>
<dbReference type="GO" id="GO:0004315">
    <property type="term" value="F:3-oxoacyl-[acyl-carrier-protein] synthase activity"/>
    <property type="evidence" value="ECO:0007669"/>
    <property type="project" value="UniProtKB-EC"/>
</dbReference>
<dbReference type="Gene3D" id="3.40.366.10">
    <property type="entry name" value="Malonyl-Coenzyme A Acyl Carrier Protein, domain 2"/>
    <property type="match status" value="1"/>
</dbReference>
<dbReference type="InterPro" id="IPR001227">
    <property type="entry name" value="Ac_transferase_dom_sf"/>
</dbReference>
<dbReference type="InterPro" id="IPR014030">
    <property type="entry name" value="Ketoacyl_synth_N"/>
</dbReference>
<reference evidence="47" key="1">
    <citation type="submission" date="2025-08" db="UniProtKB">
        <authorList>
            <consortium name="RefSeq"/>
        </authorList>
    </citation>
    <scope>IDENTIFICATION</scope>
    <source>
        <tissue evidence="47">Total insect</tissue>
    </source>
</reference>